<feature type="domain" description="Glycosyltransferase subfamily 4-like N-terminal" evidence="1">
    <location>
        <begin position="14"/>
        <end position="176"/>
    </location>
</feature>
<dbReference type="EMBL" id="CADCWE010000024">
    <property type="protein sequence ID" value="CAA9524579.1"/>
    <property type="molecule type" value="Genomic_DNA"/>
</dbReference>
<proteinExistence type="predicted"/>
<organism evidence="2">
    <name type="scientific">uncultured Thermomicrobiales bacterium</name>
    <dbReference type="NCBI Taxonomy" id="1645740"/>
    <lineage>
        <taxon>Bacteria</taxon>
        <taxon>Pseudomonadati</taxon>
        <taxon>Thermomicrobiota</taxon>
        <taxon>Thermomicrobia</taxon>
        <taxon>Thermomicrobiales</taxon>
        <taxon>environmental samples</taxon>
    </lineage>
</organism>
<evidence type="ECO:0000259" key="1">
    <source>
        <dbReference type="Pfam" id="PF13439"/>
    </source>
</evidence>
<evidence type="ECO:0000313" key="2">
    <source>
        <dbReference type="EMBL" id="CAA9524579.1"/>
    </source>
</evidence>
<dbReference type="PANTHER" id="PTHR45947:SF3">
    <property type="entry name" value="SULFOQUINOVOSYL TRANSFERASE SQD2"/>
    <property type="match status" value="1"/>
</dbReference>
<dbReference type="InterPro" id="IPR028098">
    <property type="entry name" value="Glyco_trans_4-like_N"/>
</dbReference>
<sequence>MKIALVSPFDLAQPGGVASHVTHLGAELAKAGHAVTTIAPKAARAGAEVAGTFYGIGRTIAIPTNGSWARITLDLTRLRELRAILRRERFDVVHLHAPLTPALPWMVLLGSKAVNVATFHAYRAASAWYRVFGPLFAPLLGRLHGRIAVSGPARDFADRYFPGRYEVIPNGVDLERFGPQVEPFPWANDGVPRILFVGRFDEPRKGLATLLRALPLVRAAVPEARVLVVGTGRRERFARLLAAVGDGVEFAGYANPDVLPRFYASCEVFCSPATGNESLGIVLLEALASGTPVVASNIPGFASVVTSGEDGILVRPDDPRDLADALVRLLTDRTHRSALAEAGRVTAARYAWPRIAERVLAAYEAAALRAADG</sequence>
<reference evidence="2" key="1">
    <citation type="submission" date="2020-02" db="EMBL/GenBank/DDBJ databases">
        <authorList>
            <person name="Meier V. D."/>
        </authorList>
    </citation>
    <scope>NUCLEOTIDE SEQUENCE</scope>
    <source>
        <strain evidence="2">AVDCRST_MAG73</strain>
    </source>
</reference>
<keyword evidence="2" id="KW-0808">Transferase</keyword>
<dbReference type="CDD" id="cd03801">
    <property type="entry name" value="GT4_PimA-like"/>
    <property type="match status" value="1"/>
</dbReference>
<gene>
    <name evidence="2" type="ORF">AVDCRST_MAG73-391</name>
</gene>
<dbReference type="GO" id="GO:0016758">
    <property type="term" value="F:hexosyltransferase activity"/>
    <property type="evidence" value="ECO:0007669"/>
    <property type="project" value="TreeGrafter"/>
</dbReference>
<protein>
    <submittedName>
        <fullName evidence="2">Phosphatidylinositol alpha-mannosyltransferase</fullName>
        <ecNumber evidence="2">2.4.1.57</ecNumber>
    </submittedName>
</protein>
<dbReference type="PANTHER" id="PTHR45947">
    <property type="entry name" value="SULFOQUINOVOSYL TRANSFERASE SQD2"/>
    <property type="match status" value="1"/>
</dbReference>
<dbReference type="Pfam" id="PF13692">
    <property type="entry name" value="Glyco_trans_1_4"/>
    <property type="match status" value="1"/>
</dbReference>
<dbReference type="InterPro" id="IPR050194">
    <property type="entry name" value="Glycosyltransferase_grp1"/>
</dbReference>
<accession>A0A6J4TK65</accession>
<name>A0A6J4TK65_9BACT</name>
<keyword evidence="2" id="KW-0328">Glycosyltransferase</keyword>
<dbReference type="Pfam" id="PF13439">
    <property type="entry name" value="Glyco_transf_4"/>
    <property type="match status" value="1"/>
</dbReference>
<dbReference type="EC" id="2.4.1.57" evidence="2"/>
<dbReference type="AlphaFoldDB" id="A0A6J4TK65"/>
<dbReference type="SUPFAM" id="SSF53756">
    <property type="entry name" value="UDP-Glycosyltransferase/glycogen phosphorylase"/>
    <property type="match status" value="1"/>
</dbReference>
<dbReference type="Gene3D" id="3.40.50.2000">
    <property type="entry name" value="Glycogen Phosphorylase B"/>
    <property type="match status" value="2"/>
</dbReference>